<accession>A0A7J6GA01</accession>
<evidence type="ECO:0000259" key="1">
    <source>
        <dbReference type="PROSITE" id="PS52045"/>
    </source>
</evidence>
<dbReference type="PANTHER" id="PTHR31589:SF223">
    <property type="entry name" value="PROTEIN, PUTATIVE (DUF239)-RELATED"/>
    <property type="match status" value="1"/>
</dbReference>
<dbReference type="InterPro" id="IPR053168">
    <property type="entry name" value="Glutamic_endopeptidase"/>
</dbReference>
<dbReference type="PANTHER" id="PTHR31589">
    <property type="entry name" value="PROTEIN, PUTATIVE (DUF239)-RELATED-RELATED"/>
    <property type="match status" value="1"/>
</dbReference>
<comment type="caution">
    <text evidence="2">The sequence shown here is derived from an EMBL/GenBank/DDBJ whole genome shotgun (WGS) entry which is preliminary data.</text>
</comment>
<dbReference type="PROSITE" id="PS52045">
    <property type="entry name" value="NEPROSIN_PEP_CD"/>
    <property type="match status" value="1"/>
</dbReference>
<proteinExistence type="predicted"/>
<organism evidence="2 3">
    <name type="scientific">Cannabis sativa</name>
    <name type="common">Hemp</name>
    <name type="synonym">Marijuana</name>
    <dbReference type="NCBI Taxonomy" id="3483"/>
    <lineage>
        <taxon>Eukaryota</taxon>
        <taxon>Viridiplantae</taxon>
        <taxon>Streptophyta</taxon>
        <taxon>Embryophyta</taxon>
        <taxon>Tracheophyta</taxon>
        <taxon>Spermatophyta</taxon>
        <taxon>Magnoliopsida</taxon>
        <taxon>eudicotyledons</taxon>
        <taxon>Gunneridae</taxon>
        <taxon>Pentapetalae</taxon>
        <taxon>rosids</taxon>
        <taxon>fabids</taxon>
        <taxon>Rosales</taxon>
        <taxon>Cannabaceae</taxon>
        <taxon>Cannabis</taxon>
    </lineage>
</organism>
<evidence type="ECO:0000313" key="2">
    <source>
        <dbReference type="EMBL" id="KAF4379791.1"/>
    </source>
</evidence>
<sequence length="410" mass="45975">MSLSSRNPKSHSSMAIRAIILISILCYISYYANAEETLSSSISKEEHLEIDEQLKQLNKSTVKTIQRDDGSIYDCVDFYKQPAFDHPLLKDHNYHHTMKPSSRPTKLNKNINENENKTNIEYEMVEIKGLGCPTGTVPVKRTTKEDLIRSKLFTKAFSSGVITPQTVEKQGLHHAVLQTKPGGKYNGGGVIMSLHGLATTIKPHYSVSHMTIKNGPDTIQVGWMVNPGLYGDSHTHAFIFSQAGGRSCFYTHCSGFVIVNTEIPLDQVYKLLSKRGEAVYVTQFFIYRDAINGNWWLEYGKDGTQIGFWPGRIFSSLNTGSNHVEWGGEAYTPPGQKPTRMGNGFRPRGDSRKDAFMDQITIIDESHKQVIAANTQKFIDNVHLYNVMDWGLKGSYGHVFSYGGPFISSF</sequence>
<dbReference type="Proteomes" id="UP000525078">
    <property type="component" value="Unassembled WGS sequence"/>
</dbReference>
<dbReference type="AlphaFoldDB" id="A0A7J6GA01"/>
<protein>
    <recommendedName>
        <fullName evidence="1">Neprosin PEP catalytic domain-containing protein</fullName>
    </recommendedName>
</protein>
<name>A0A7J6GA01_CANSA</name>
<evidence type="ECO:0000313" key="3">
    <source>
        <dbReference type="Proteomes" id="UP000525078"/>
    </source>
</evidence>
<dbReference type="InterPro" id="IPR025521">
    <property type="entry name" value="Neprosin_propep"/>
</dbReference>
<dbReference type="EMBL" id="JAATIP010000068">
    <property type="protein sequence ID" value="KAF4379791.1"/>
    <property type="molecule type" value="Genomic_DNA"/>
</dbReference>
<dbReference type="InterPro" id="IPR004314">
    <property type="entry name" value="Neprosin"/>
</dbReference>
<gene>
    <name evidence="2" type="ORF">F8388_023808</name>
</gene>
<dbReference type="Pfam" id="PF03080">
    <property type="entry name" value="Neprosin"/>
    <property type="match status" value="1"/>
</dbReference>
<dbReference type="Pfam" id="PF14365">
    <property type="entry name" value="Neprosin_AP"/>
    <property type="match status" value="1"/>
</dbReference>
<feature type="domain" description="Neprosin PEP catalytic" evidence="1">
    <location>
        <begin position="166"/>
        <end position="409"/>
    </location>
</feature>
<reference evidence="2 3" key="1">
    <citation type="journal article" date="2020" name="bioRxiv">
        <title>Sequence and annotation of 42 cannabis genomes reveals extensive copy number variation in cannabinoid synthesis and pathogen resistance genes.</title>
        <authorList>
            <person name="Mckernan K.J."/>
            <person name="Helbert Y."/>
            <person name="Kane L.T."/>
            <person name="Ebling H."/>
            <person name="Zhang L."/>
            <person name="Liu B."/>
            <person name="Eaton Z."/>
            <person name="Mclaughlin S."/>
            <person name="Kingan S."/>
            <person name="Baybayan P."/>
            <person name="Concepcion G."/>
            <person name="Jordan M."/>
            <person name="Riva A."/>
            <person name="Barbazuk W."/>
            <person name="Harkins T."/>
        </authorList>
    </citation>
    <scope>NUCLEOTIDE SEQUENCE [LARGE SCALE GENOMIC DNA]</scope>
    <source>
        <strain evidence="3">cv. Jamaican Lion 4</strain>
        <tissue evidence="2">Leaf</tissue>
    </source>
</reference>